<accession>A0A512C8F6</accession>
<dbReference type="InterPro" id="IPR011990">
    <property type="entry name" value="TPR-like_helical_dom_sf"/>
</dbReference>
<protein>
    <submittedName>
        <fullName evidence="8">Membrane protein</fullName>
    </submittedName>
</protein>
<proteinExistence type="inferred from homology"/>
<feature type="domain" description="RagB/SusD" evidence="6">
    <location>
        <begin position="309"/>
        <end position="611"/>
    </location>
</feature>
<keyword evidence="5" id="KW-0998">Cell outer membrane</keyword>
<dbReference type="EMBL" id="BJYV01000003">
    <property type="protein sequence ID" value="GEO20495.1"/>
    <property type="molecule type" value="Genomic_DNA"/>
</dbReference>
<evidence type="ECO:0000313" key="9">
    <source>
        <dbReference type="Proteomes" id="UP000321301"/>
    </source>
</evidence>
<evidence type="ECO:0000313" key="8">
    <source>
        <dbReference type="EMBL" id="GEO20495.1"/>
    </source>
</evidence>
<dbReference type="AlphaFoldDB" id="A0A512C8F6"/>
<evidence type="ECO:0000256" key="3">
    <source>
        <dbReference type="ARBA" id="ARBA00022729"/>
    </source>
</evidence>
<dbReference type="Pfam" id="PF07980">
    <property type="entry name" value="SusD_RagB"/>
    <property type="match status" value="1"/>
</dbReference>
<dbReference type="Pfam" id="PF14322">
    <property type="entry name" value="SusD-like_3"/>
    <property type="match status" value="1"/>
</dbReference>
<dbReference type="SUPFAM" id="SSF48452">
    <property type="entry name" value="TPR-like"/>
    <property type="match status" value="1"/>
</dbReference>
<comment type="caution">
    <text evidence="8">The sequence shown here is derived from an EMBL/GenBank/DDBJ whole genome shotgun (WGS) entry which is preliminary data.</text>
</comment>
<name>A0A512C8F6_9BACT</name>
<reference evidence="8 9" key="1">
    <citation type="submission" date="2019-07" db="EMBL/GenBank/DDBJ databases">
        <title>Whole genome shotgun sequence of Cyclobacterium qasimii NBRC 106168.</title>
        <authorList>
            <person name="Hosoyama A."/>
            <person name="Uohara A."/>
            <person name="Ohji S."/>
            <person name="Ichikawa N."/>
        </authorList>
    </citation>
    <scope>NUCLEOTIDE SEQUENCE [LARGE SCALE GENOMIC DNA]</scope>
    <source>
        <strain evidence="8 9">NBRC 106168</strain>
    </source>
</reference>
<dbReference type="PROSITE" id="PS51257">
    <property type="entry name" value="PROKAR_LIPOPROTEIN"/>
    <property type="match status" value="1"/>
</dbReference>
<gene>
    <name evidence="8" type="ORF">CQA01_10290</name>
</gene>
<comment type="subcellular location">
    <subcellularLocation>
        <location evidence="1">Cell outer membrane</location>
    </subcellularLocation>
</comment>
<sequence length="611" mass="69918">MIIAMKLYKKIYPLIVILFLISCNESILDEVPLDKYSDPTVWSDINLADAYLKGCYNGTSHGFKGYTMLSAVTDEAYSKHMVGYLDGVISADNVASTWENMGSKSHGQVTWWLFNNVQRINVFLSNIDKVVEGYPESAQPDIKERTEVLKGEALFLRAYAYTQMCRSYGGLPILKEPSVLGDDFSIITRSSFKETVNFILSECDEAAKLLNFKKDMELGRASKEAALSLKSRILLFAASDLTADGTAENELVGYINENRQALWVAAKDAAKDVMDLGTLQLADFGAPDKGAIAKNYYDFFRAQDLSNEEVIWGKMFVSDVGNRHSMNLWMGPNGNNNWSSMNITQNFVDDYEMEDGSSFNEHFSIDADNFYINNSNKYSHKNIYKYREPRFYASILYDSALFQPRFDNLVQIDPVGIYERRTHVNIMEDETTSTRFGLDTRQGPVQNWSGSFTGYVMKKMLDHEIIGRSEANTNVWIEFRYAEIILNYAEACLELGDYSEATQYINMIRNRAGLPNFTENIKDALRHERKIEFAFEEKRWYDIRRWKILEQSLSPVLGIDIVQTTKENSLTTTWQQITAFNRGPVTSKMYWLPISTEELNKAPNIVQNPNY</sequence>
<evidence type="ECO:0000259" key="6">
    <source>
        <dbReference type="Pfam" id="PF07980"/>
    </source>
</evidence>
<dbReference type="InterPro" id="IPR033985">
    <property type="entry name" value="SusD-like_N"/>
</dbReference>
<evidence type="ECO:0000259" key="7">
    <source>
        <dbReference type="Pfam" id="PF14322"/>
    </source>
</evidence>
<dbReference type="Proteomes" id="UP000321301">
    <property type="component" value="Unassembled WGS sequence"/>
</dbReference>
<keyword evidence="3" id="KW-0732">Signal</keyword>
<evidence type="ECO:0000256" key="2">
    <source>
        <dbReference type="ARBA" id="ARBA00006275"/>
    </source>
</evidence>
<evidence type="ECO:0000256" key="5">
    <source>
        <dbReference type="ARBA" id="ARBA00023237"/>
    </source>
</evidence>
<comment type="similarity">
    <text evidence="2">Belongs to the SusD family.</text>
</comment>
<keyword evidence="4" id="KW-0472">Membrane</keyword>
<organism evidence="8 9">
    <name type="scientific">Cyclobacterium qasimii</name>
    <dbReference type="NCBI Taxonomy" id="1350429"/>
    <lineage>
        <taxon>Bacteria</taxon>
        <taxon>Pseudomonadati</taxon>
        <taxon>Bacteroidota</taxon>
        <taxon>Cytophagia</taxon>
        <taxon>Cytophagales</taxon>
        <taxon>Cyclobacteriaceae</taxon>
        <taxon>Cyclobacterium</taxon>
    </lineage>
</organism>
<evidence type="ECO:0000256" key="1">
    <source>
        <dbReference type="ARBA" id="ARBA00004442"/>
    </source>
</evidence>
<dbReference type="InterPro" id="IPR012944">
    <property type="entry name" value="SusD_RagB_dom"/>
</dbReference>
<dbReference type="GO" id="GO:0009279">
    <property type="term" value="C:cell outer membrane"/>
    <property type="evidence" value="ECO:0007669"/>
    <property type="project" value="UniProtKB-SubCell"/>
</dbReference>
<feature type="domain" description="SusD-like N-terminal" evidence="7">
    <location>
        <begin position="98"/>
        <end position="235"/>
    </location>
</feature>
<keyword evidence="9" id="KW-1185">Reference proteome</keyword>
<dbReference type="Gene3D" id="1.25.40.390">
    <property type="match status" value="1"/>
</dbReference>
<evidence type="ECO:0000256" key="4">
    <source>
        <dbReference type="ARBA" id="ARBA00023136"/>
    </source>
</evidence>